<organism evidence="9 10">
    <name type="scientific">Nakamurella multipartita (strain ATCC 700099 / DSM 44233 / CIP 104796 / JCM 9543 / NBRC 105858 / Y-104)</name>
    <name type="common">Microsphaera multipartita</name>
    <dbReference type="NCBI Taxonomy" id="479431"/>
    <lineage>
        <taxon>Bacteria</taxon>
        <taxon>Bacillati</taxon>
        <taxon>Actinomycetota</taxon>
        <taxon>Actinomycetes</taxon>
        <taxon>Nakamurellales</taxon>
        <taxon>Nakamurellaceae</taxon>
        <taxon>Nakamurella</taxon>
    </lineage>
</organism>
<evidence type="ECO:0000256" key="6">
    <source>
        <dbReference type="ARBA" id="ARBA00023136"/>
    </source>
</evidence>
<dbReference type="InParanoid" id="C8X6Y5"/>
<evidence type="ECO:0000256" key="4">
    <source>
        <dbReference type="ARBA" id="ARBA00022692"/>
    </source>
</evidence>
<dbReference type="OrthoDB" id="5242186at2"/>
<feature type="domain" description="ABC3 transporter permease C-terminal" evidence="8">
    <location>
        <begin position="232"/>
        <end position="339"/>
    </location>
</feature>
<keyword evidence="3" id="KW-1003">Cell membrane</keyword>
<keyword evidence="5 7" id="KW-1133">Transmembrane helix</keyword>
<dbReference type="HOGENOM" id="CLU_060907_0_0_11"/>
<evidence type="ECO:0000256" key="7">
    <source>
        <dbReference type="SAM" id="Phobius"/>
    </source>
</evidence>
<comment type="subcellular location">
    <subcellularLocation>
        <location evidence="1">Cell membrane</location>
        <topology evidence="1">Multi-pass membrane protein</topology>
    </subcellularLocation>
</comment>
<dbReference type="InterPro" id="IPR051125">
    <property type="entry name" value="ABC-4/HrtB_transporter"/>
</dbReference>
<dbReference type="EMBL" id="CP001737">
    <property type="protein sequence ID" value="ACV80883.1"/>
    <property type="molecule type" value="Genomic_DNA"/>
</dbReference>
<dbReference type="InterPro" id="IPR003838">
    <property type="entry name" value="ABC3_permease_C"/>
</dbReference>
<evidence type="ECO:0000313" key="10">
    <source>
        <dbReference type="Proteomes" id="UP000002218"/>
    </source>
</evidence>
<feature type="transmembrane region" description="Helical" evidence="7">
    <location>
        <begin position="309"/>
        <end position="335"/>
    </location>
</feature>
<dbReference type="eggNOG" id="COG0577">
    <property type="taxonomic scope" value="Bacteria"/>
</dbReference>
<evidence type="ECO:0000256" key="1">
    <source>
        <dbReference type="ARBA" id="ARBA00004651"/>
    </source>
</evidence>
<dbReference type="AlphaFoldDB" id="C8X6Y5"/>
<dbReference type="PANTHER" id="PTHR43738:SF1">
    <property type="entry name" value="HEMIN TRANSPORT SYSTEM PERMEASE PROTEIN HRTB-RELATED"/>
    <property type="match status" value="1"/>
</dbReference>
<keyword evidence="2" id="KW-0813">Transport</keyword>
<evidence type="ECO:0000313" key="9">
    <source>
        <dbReference type="EMBL" id="ACV80883.1"/>
    </source>
</evidence>
<evidence type="ECO:0000256" key="3">
    <source>
        <dbReference type="ARBA" id="ARBA00022475"/>
    </source>
</evidence>
<protein>
    <recommendedName>
        <fullName evidence="8">ABC3 transporter permease C-terminal domain-containing protein</fullName>
    </recommendedName>
</protein>
<proteinExistence type="predicted"/>
<evidence type="ECO:0000256" key="5">
    <source>
        <dbReference type="ARBA" id="ARBA00022989"/>
    </source>
</evidence>
<dbReference type="RefSeq" id="WP_015749698.1">
    <property type="nucleotide sequence ID" value="NC_013235.1"/>
</dbReference>
<sequence precursor="true">MFVAWRDLRAARGRFALIAGVVALITVLVGFLTGLTGGLAAQNVSAVLGLDATRIVTAAGAQSFADSSLTDTQTAEWTSRAAPAQVSPLGISQLRAAHGATSTGVALFGGPSTLDPAVPAADGTVSLSAPAAAALGAAVGDPVEIAGATYTVAAITPDAWYSHTPVVWTTLADWQQISRTLGSGGSAATALIVRGDADVAAIDTATGTQSAGPLQALPQIGAFRSEIGSLGLIIGLLLAISALVVGAFFVVWGMQRRGDVAILKALGASTGSLRRDSIGQAAVVLALGVGVGTAVVAAVGSAMPAAVPFLLTPLTIFGPAALLVVLGLIGAAVALRPVTAADPLTALGSNR</sequence>
<keyword evidence="4 7" id="KW-0812">Transmembrane</keyword>
<keyword evidence="10" id="KW-1185">Reference proteome</keyword>
<evidence type="ECO:0000259" key="8">
    <source>
        <dbReference type="Pfam" id="PF02687"/>
    </source>
</evidence>
<evidence type="ECO:0000256" key="2">
    <source>
        <dbReference type="ARBA" id="ARBA00022448"/>
    </source>
</evidence>
<gene>
    <name evidence="9" type="ordered locus">Namu_4604</name>
</gene>
<dbReference type="Pfam" id="PF02687">
    <property type="entry name" value="FtsX"/>
    <property type="match status" value="1"/>
</dbReference>
<feature type="transmembrane region" description="Helical" evidence="7">
    <location>
        <begin position="230"/>
        <end position="254"/>
    </location>
</feature>
<feature type="transmembrane region" description="Helical" evidence="7">
    <location>
        <begin position="282"/>
        <end position="303"/>
    </location>
</feature>
<keyword evidence="6 7" id="KW-0472">Membrane</keyword>
<dbReference type="FunCoup" id="C8X6Y5">
    <property type="interactions" value="1"/>
</dbReference>
<dbReference type="PANTHER" id="PTHR43738">
    <property type="entry name" value="ABC TRANSPORTER, MEMBRANE PROTEIN"/>
    <property type="match status" value="1"/>
</dbReference>
<dbReference type="GO" id="GO:0005886">
    <property type="term" value="C:plasma membrane"/>
    <property type="evidence" value="ECO:0007669"/>
    <property type="project" value="UniProtKB-SubCell"/>
</dbReference>
<reference evidence="10" key="1">
    <citation type="submission" date="2009-09" db="EMBL/GenBank/DDBJ databases">
        <title>The complete genome of Nakamurella multipartita DSM 44233.</title>
        <authorList>
            <consortium name="US DOE Joint Genome Institute (JGI-PGF)"/>
            <person name="Lucas S."/>
            <person name="Copeland A."/>
            <person name="Lapidus A."/>
            <person name="Glavina del Rio T."/>
            <person name="Dalin E."/>
            <person name="Tice H."/>
            <person name="Bruce D."/>
            <person name="Goodwin L."/>
            <person name="Pitluck S."/>
            <person name="Kyrpides N."/>
            <person name="Mavromatis K."/>
            <person name="Ivanova N."/>
            <person name="Ovchinnikova G."/>
            <person name="Sims D."/>
            <person name="Meincke L."/>
            <person name="Brettin T."/>
            <person name="Detter J.C."/>
            <person name="Han C."/>
            <person name="Larimer F."/>
            <person name="Land M."/>
            <person name="Hauser L."/>
            <person name="Markowitz V."/>
            <person name="Cheng J.-F."/>
            <person name="Hugenholtz P."/>
            <person name="Woyke T."/>
            <person name="Wu D."/>
            <person name="Klenk H.-P."/>
            <person name="Eisen J.A."/>
        </authorList>
    </citation>
    <scope>NUCLEOTIDE SEQUENCE [LARGE SCALE GENOMIC DNA]</scope>
    <source>
        <strain evidence="10">ATCC 700099 / DSM 44233 / CIP 104796 / JCM 9543 / NBRC 105858 / Y-104</strain>
    </source>
</reference>
<name>C8X6Y5_NAKMY</name>
<accession>C8X6Y5</accession>
<reference evidence="9 10" key="2">
    <citation type="journal article" date="2010" name="Stand. Genomic Sci.">
        <title>Complete genome sequence of Nakamurella multipartita type strain (Y-104).</title>
        <authorList>
            <person name="Tice H."/>
            <person name="Mayilraj S."/>
            <person name="Sims D."/>
            <person name="Lapidus A."/>
            <person name="Nolan M."/>
            <person name="Lucas S."/>
            <person name="Glavina Del Rio T."/>
            <person name="Copeland A."/>
            <person name="Cheng J.F."/>
            <person name="Meincke L."/>
            <person name="Bruce D."/>
            <person name="Goodwin L."/>
            <person name="Pitluck S."/>
            <person name="Ivanova N."/>
            <person name="Mavromatis K."/>
            <person name="Ovchinnikova G."/>
            <person name="Pati A."/>
            <person name="Chen A."/>
            <person name="Palaniappan K."/>
            <person name="Land M."/>
            <person name="Hauser L."/>
            <person name="Chang Y.J."/>
            <person name="Jeffries C.D."/>
            <person name="Detter J.C."/>
            <person name="Brettin T."/>
            <person name="Rohde M."/>
            <person name="Goker M."/>
            <person name="Bristow J."/>
            <person name="Eisen J.A."/>
            <person name="Markowitz V."/>
            <person name="Hugenholtz P."/>
            <person name="Kyrpides N.C."/>
            <person name="Klenk H.P."/>
            <person name="Chen F."/>
        </authorList>
    </citation>
    <scope>NUCLEOTIDE SEQUENCE [LARGE SCALE GENOMIC DNA]</scope>
    <source>
        <strain evidence="10">ATCC 700099 / DSM 44233 / CIP 104796 / JCM 9543 / NBRC 105858 / Y-104</strain>
    </source>
</reference>
<dbReference type="Proteomes" id="UP000002218">
    <property type="component" value="Chromosome"/>
</dbReference>
<dbReference type="STRING" id="479431.Namu_4604"/>
<dbReference type="KEGG" id="nml:Namu_4604"/>